<dbReference type="SUPFAM" id="SSF46689">
    <property type="entry name" value="Homeodomain-like"/>
    <property type="match status" value="1"/>
</dbReference>
<dbReference type="PROSITE" id="PS01124">
    <property type="entry name" value="HTH_ARAC_FAMILY_2"/>
    <property type="match status" value="1"/>
</dbReference>
<keyword evidence="3" id="KW-0804">Transcription</keyword>
<evidence type="ECO:0000313" key="6">
    <source>
        <dbReference type="Proteomes" id="UP001595528"/>
    </source>
</evidence>
<evidence type="ECO:0000256" key="2">
    <source>
        <dbReference type="ARBA" id="ARBA00023125"/>
    </source>
</evidence>
<dbReference type="Gene3D" id="1.10.10.60">
    <property type="entry name" value="Homeodomain-like"/>
    <property type="match status" value="2"/>
</dbReference>
<dbReference type="Proteomes" id="UP001595528">
    <property type="component" value="Unassembled WGS sequence"/>
</dbReference>
<organism evidence="5 6">
    <name type="scientific">Marinibaculum pumilum</name>
    <dbReference type="NCBI Taxonomy" id="1766165"/>
    <lineage>
        <taxon>Bacteria</taxon>
        <taxon>Pseudomonadati</taxon>
        <taxon>Pseudomonadota</taxon>
        <taxon>Alphaproteobacteria</taxon>
        <taxon>Rhodospirillales</taxon>
        <taxon>Rhodospirillaceae</taxon>
        <taxon>Marinibaculum</taxon>
    </lineage>
</organism>
<protein>
    <submittedName>
        <fullName evidence="5">AraC family transcriptional regulator</fullName>
    </submittedName>
</protein>
<dbReference type="SMART" id="SM00342">
    <property type="entry name" value="HTH_ARAC"/>
    <property type="match status" value="1"/>
</dbReference>
<comment type="caution">
    <text evidence="5">The sequence shown here is derived from an EMBL/GenBank/DDBJ whole genome shotgun (WGS) entry which is preliminary data.</text>
</comment>
<gene>
    <name evidence="5" type="ORF">ACFOGJ_25165</name>
</gene>
<keyword evidence="2" id="KW-0238">DNA-binding</keyword>
<dbReference type="PANTHER" id="PTHR46796">
    <property type="entry name" value="HTH-TYPE TRANSCRIPTIONAL ACTIVATOR RHAS-RELATED"/>
    <property type="match status" value="1"/>
</dbReference>
<dbReference type="PRINTS" id="PR00032">
    <property type="entry name" value="HTHARAC"/>
</dbReference>
<keyword evidence="6" id="KW-1185">Reference proteome</keyword>
<dbReference type="RefSeq" id="WP_379905844.1">
    <property type="nucleotide sequence ID" value="NZ_JBHRTR010000048.1"/>
</dbReference>
<dbReference type="InterPro" id="IPR018060">
    <property type="entry name" value="HTH_AraC"/>
</dbReference>
<dbReference type="InterPro" id="IPR009057">
    <property type="entry name" value="Homeodomain-like_sf"/>
</dbReference>
<feature type="domain" description="HTH araC/xylS-type" evidence="4">
    <location>
        <begin position="184"/>
        <end position="274"/>
    </location>
</feature>
<dbReference type="InterPro" id="IPR050204">
    <property type="entry name" value="AraC_XylS_family_regulators"/>
</dbReference>
<dbReference type="Pfam" id="PF12833">
    <property type="entry name" value="HTH_18"/>
    <property type="match status" value="1"/>
</dbReference>
<dbReference type="InterPro" id="IPR011051">
    <property type="entry name" value="RmlC_Cupin_sf"/>
</dbReference>
<keyword evidence="1" id="KW-0805">Transcription regulation</keyword>
<reference evidence="6" key="1">
    <citation type="journal article" date="2019" name="Int. J. Syst. Evol. Microbiol.">
        <title>The Global Catalogue of Microorganisms (GCM) 10K type strain sequencing project: providing services to taxonomists for standard genome sequencing and annotation.</title>
        <authorList>
            <consortium name="The Broad Institute Genomics Platform"/>
            <consortium name="The Broad Institute Genome Sequencing Center for Infectious Disease"/>
            <person name="Wu L."/>
            <person name="Ma J."/>
        </authorList>
    </citation>
    <scope>NUCLEOTIDE SEQUENCE [LARGE SCALE GENOMIC DNA]</scope>
    <source>
        <strain evidence="6">KCTC 42964</strain>
    </source>
</reference>
<dbReference type="SUPFAM" id="SSF51182">
    <property type="entry name" value="RmlC-like cupins"/>
    <property type="match status" value="1"/>
</dbReference>
<dbReference type="EMBL" id="JBHRTR010000048">
    <property type="protein sequence ID" value="MFC3230563.1"/>
    <property type="molecule type" value="Genomic_DNA"/>
</dbReference>
<evidence type="ECO:0000313" key="5">
    <source>
        <dbReference type="EMBL" id="MFC3230563.1"/>
    </source>
</evidence>
<dbReference type="PANTHER" id="PTHR46796:SF2">
    <property type="entry name" value="TRANSCRIPTIONAL REGULATORY PROTEIN"/>
    <property type="match status" value="1"/>
</dbReference>
<evidence type="ECO:0000259" key="4">
    <source>
        <dbReference type="PROSITE" id="PS01124"/>
    </source>
</evidence>
<evidence type="ECO:0000256" key="1">
    <source>
        <dbReference type="ARBA" id="ARBA00023015"/>
    </source>
</evidence>
<dbReference type="PROSITE" id="PS00041">
    <property type="entry name" value="HTH_ARAC_FAMILY_1"/>
    <property type="match status" value="1"/>
</dbReference>
<dbReference type="InterPro" id="IPR018062">
    <property type="entry name" value="HTH_AraC-typ_CS"/>
</dbReference>
<sequence length="290" mass="30898">MSQPLAYIAGRFGRIGLVRMDTSLAVHVHRHIHLIVGVDGAVTQFQVRGRALPVGPDHAVLVEAWAPHGWRHRRGAPPTTFLTFYLEPDWVRDRLGFAATGDAALLSDPLVVLNDAARRSIAALAQLLSSAAGGAGTAGAEGGVDDLIAALLSAVLAGRAGRHLPLPVAVRLQDHRIRRAFGLLHDGARVEIEAVAREVGLSRPRFFELFRDCTGLTPGCVANAGRMERAIQGLTQSRQPLSDLALDLGYAAQGNFTRFFKQQIGISPASYRRAAMPVGLTGGATWCGSA</sequence>
<evidence type="ECO:0000256" key="3">
    <source>
        <dbReference type="ARBA" id="ARBA00023163"/>
    </source>
</evidence>
<name>A0ABV7L882_9PROT</name>
<proteinExistence type="predicted"/>
<accession>A0ABV7L882</accession>
<dbReference type="InterPro" id="IPR020449">
    <property type="entry name" value="Tscrpt_reg_AraC-type_HTH"/>
</dbReference>